<dbReference type="AlphaFoldDB" id="A0A131YBN8"/>
<organism evidence="1">
    <name type="scientific">Rhipicephalus appendiculatus</name>
    <name type="common">Brown ear tick</name>
    <dbReference type="NCBI Taxonomy" id="34631"/>
    <lineage>
        <taxon>Eukaryota</taxon>
        <taxon>Metazoa</taxon>
        <taxon>Ecdysozoa</taxon>
        <taxon>Arthropoda</taxon>
        <taxon>Chelicerata</taxon>
        <taxon>Arachnida</taxon>
        <taxon>Acari</taxon>
        <taxon>Parasitiformes</taxon>
        <taxon>Ixodida</taxon>
        <taxon>Ixodoidea</taxon>
        <taxon>Ixodidae</taxon>
        <taxon>Rhipicephalinae</taxon>
        <taxon>Rhipicephalus</taxon>
        <taxon>Rhipicephalus</taxon>
    </lineage>
</organism>
<protein>
    <submittedName>
        <fullName evidence="1">Uncharacterized protein</fullName>
    </submittedName>
</protein>
<evidence type="ECO:0000313" key="1">
    <source>
        <dbReference type="EMBL" id="JAP75948.1"/>
    </source>
</evidence>
<accession>A0A131YBN8</accession>
<dbReference type="EMBL" id="GEDV01012609">
    <property type="protein sequence ID" value="JAP75948.1"/>
    <property type="molecule type" value="Transcribed_RNA"/>
</dbReference>
<reference evidence="1" key="1">
    <citation type="journal article" date="2016" name="Ticks Tick Borne Dis.">
        <title>De novo assembly and annotation of the salivary gland transcriptome of Rhipicephalus appendiculatus male and female ticks during blood feeding.</title>
        <authorList>
            <person name="de Castro M.H."/>
            <person name="de Klerk D."/>
            <person name="Pienaar R."/>
            <person name="Latif A.A."/>
            <person name="Rees D.J."/>
            <person name="Mans B.J."/>
        </authorList>
    </citation>
    <scope>NUCLEOTIDE SEQUENCE</scope>
    <source>
        <tissue evidence="1">Salivary glands</tissue>
    </source>
</reference>
<sequence length="364" mass="39561">MSWTRSSRLCWSPERLSKEDLRPVGVSALRSSGAEASDAASLTGPWNASSRSASLCSRWVSFTSSSFEGLAAAAAAAAAASLPLSESRRFSCLESARASRCRSWRCAFSDRASFAVRSSMRAVINASCEACISSVFLASRLSARQRSSRSSKASCDLFSSRRSIHASSAARANFPSTSRVAEFRRARVVASTRRLFSEIRLSSSPQMFRRLSPPVAPSSAVFRSCSFNRLNFSMLEVRNVSRFSRERVSTSSFGKPLRRKLATPCGALLSCPSSRSRALSWSSSSEHRDSNFFVRSSRNDDDRREVRATGGLRAEAGVASVRVMLVEVVASVFDGVAERLVSRGGFESTTSMPTVGSQLLERSL</sequence>
<name>A0A131YBN8_RHIAP</name>
<proteinExistence type="predicted"/>